<dbReference type="Pfam" id="PF00440">
    <property type="entry name" value="TetR_N"/>
    <property type="match status" value="1"/>
</dbReference>
<accession>A0A7Y0UGF3</accession>
<dbReference type="GeneID" id="55564433"/>
<evidence type="ECO:0000256" key="1">
    <source>
        <dbReference type="ARBA" id="ARBA00023125"/>
    </source>
</evidence>
<dbReference type="InterPro" id="IPR009057">
    <property type="entry name" value="Homeodomain-like_sf"/>
</dbReference>
<dbReference type="SUPFAM" id="SSF46689">
    <property type="entry name" value="Homeodomain-like"/>
    <property type="match status" value="1"/>
</dbReference>
<comment type="caution">
    <text evidence="2">The sequence shown here is derived from an EMBL/GenBank/DDBJ whole genome shotgun (WGS) entry which is preliminary data.</text>
</comment>
<protein>
    <submittedName>
        <fullName evidence="2">TetR/AcrR family transcriptional regulator</fullName>
    </submittedName>
</protein>
<dbReference type="EMBL" id="JABCUI010000001">
    <property type="protein sequence ID" value="NMW86645.1"/>
    <property type="molecule type" value="Genomic_DNA"/>
</dbReference>
<organism evidence="2 3">
    <name type="scientific">Mobiluncus curtisii</name>
    <dbReference type="NCBI Taxonomy" id="2051"/>
    <lineage>
        <taxon>Bacteria</taxon>
        <taxon>Bacillati</taxon>
        <taxon>Actinomycetota</taxon>
        <taxon>Actinomycetes</taxon>
        <taxon>Actinomycetales</taxon>
        <taxon>Actinomycetaceae</taxon>
        <taxon>Mobiluncus</taxon>
    </lineage>
</organism>
<dbReference type="RefSeq" id="WP_004008276.1">
    <property type="nucleotide sequence ID" value="NZ_CAMYEK010000002.1"/>
</dbReference>
<name>A0A7Y0UGF3_9ACTO</name>
<dbReference type="Gene3D" id="1.10.357.10">
    <property type="entry name" value="Tetracycline Repressor, domain 2"/>
    <property type="match status" value="1"/>
</dbReference>
<dbReference type="Proteomes" id="UP000553981">
    <property type="component" value="Unassembled WGS sequence"/>
</dbReference>
<dbReference type="PROSITE" id="PS50977">
    <property type="entry name" value="HTH_TETR_2"/>
    <property type="match status" value="1"/>
</dbReference>
<evidence type="ECO:0000313" key="2">
    <source>
        <dbReference type="EMBL" id="NMW86645.1"/>
    </source>
</evidence>
<evidence type="ECO:0000313" key="3">
    <source>
        <dbReference type="Proteomes" id="UP000553981"/>
    </source>
</evidence>
<keyword evidence="1" id="KW-0238">DNA-binding</keyword>
<dbReference type="AlphaFoldDB" id="A0A7Y0UGF3"/>
<reference evidence="2 3" key="1">
    <citation type="submission" date="2020-04" db="EMBL/GenBank/DDBJ databases">
        <title>Antimicrobial susceptibility and clonality of vaginal-derived multi-drug resistant Mobiluncus isolates in China.</title>
        <authorList>
            <person name="Zhang X."/>
        </authorList>
    </citation>
    <scope>NUCLEOTIDE SEQUENCE [LARGE SCALE GENOMIC DNA]</scope>
    <source>
        <strain evidence="2 3">19</strain>
    </source>
</reference>
<dbReference type="InterPro" id="IPR001647">
    <property type="entry name" value="HTH_TetR"/>
</dbReference>
<sequence>MSTVNDSKKPDTRTRILKAASQMLRQSSPSALTYRALGKQAGLPHSTIEYHFPTRDDLLMEAASLNVEVWVGRARKIRDDAVQLSSAELRDKLPEVLVAAVLPQTTDTQYIRTYFLHALVLAEHQVIVEKNREGRARFDEYVADILKAADCSCSPSVVISTIDGLAVEVVSEGGVFPKDVVEKLRCFLCSCPALSACLQALASPQACT</sequence>
<proteinExistence type="predicted"/>
<dbReference type="GO" id="GO:0003677">
    <property type="term" value="F:DNA binding"/>
    <property type="evidence" value="ECO:0007669"/>
    <property type="project" value="UniProtKB-UniRule"/>
</dbReference>
<gene>
    <name evidence="2" type="ORF">HHJ67_02605</name>
</gene>